<evidence type="ECO:0000313" key="2">
    <source>
        <dbReference type="Proteomes" id="UP000269721"/>
    </source>
</evidence>
<protein>
    <submittedName>
        <fullName evidence="1">Uncharacterized protein</fullName>
    </submittedName>
</protein>
<reference evidence="2" key="1">
    <citation type="journal article" date="2018" name="Nat. Microbiol.">
        <title>Leveraging single-cell genomics to expand the fungal tree of life.</title>
        <authorList>
            <person name="Ahrendt S.R."/>
            <person name="Quandt C.A."/>
            <person name="Ciobanu D."/>
            <person name="Clum A."/>
            <person name="Salamov A."/>
            <person name="Andreopoulos B."/>
            <person name="Cheng J.F."/>
            <person name="Woyke T."/>
            <person name="Pelin A."/>
            <person name="Henrissat B."/>
            <person name="Reynolds N.K."/>
            <person name="Benny G.L."/>
            <person name="Smith M.E."/>
            <person name="James T.Y."/>
            <person name="Grigoriev I.V."/>
        </authorList>
    </citation>
    <scope>NUCLEOTIDE SEQUENCE [LARGE SCALE GENOMIC DNA]</scope>
</reference>
<gene>
    <name evidence="1" type="ORF">BDK51DRAFT_42272</name>
</gene>
<dbReference type="EMBL" id="KZ993983">
    <property type="protein sequence ID" value="RKO94179.1"/>
    <property type="molecule type" value="Genomic_DNA"/>
</dbReference>
<proteinExistence type="predicted"/>
<organism evidence="1 2">
    <name type="scientific">Blyttiomyces helicus</name>
    <dbReference type="NCBI Taxonomy" id="388810"/>
    <lineage>
        <taxon>Eukaryota</taxon>
        <taxon>Fungi</taxon>
        <taxon>Fungi incertae sedis</taxon>
        <taxon>Chytridiomycota</taxon>
        <taxon>Chytridiomycota incertae sedis</taxon>
        <taxon>Chytridiomycetes</taxon>
        <taxon>Chytridiomycetes incertae sedis</taxon>
        <taxon>Blyttiomyces</taxon>
    </lineage>
</organism>
<evidence type="ECO:0000313" key="1">
    <source>
        <dbReference type="EMBL" id="RKO94179.1"/>
    </source>
</evidence>
<keyword evidence="2" id="KW-1185">Reference proteome</keyword>
<name>A0A4P9WM88_9FUNG</name>
<dbReference type="AlphaFoldDB" id="A0A4P9WM88"/>
<accession>A0A4P9WM88</accession>
<dbReference type="Proteomes" id="UP000269721">
    <property type="component" value="Unassembled WGS sequence"/>
</dbReference>
<sequence length="244" mass="27143">MLAVWECCHNGRFSCAGMSQQRTTACGQNHLLRPIFAAHGGESRQGGGGDDAHLACADDAEVEGCSELGEIDLVVHGGDAGDRWTTLPTGIDFPAIKEDPGANDGQCVEDDLLRNGWCVSKTSVDWIAGDIDAEEWGENHSPDDDIVESNPEKPWDYAFLSMNPNIIMDLVKDPEKPWDYLWLSQTPNFKIEMANVHQDKPWNHYRLSLSLNISMEFMNANAGKTWNFQYLSMNPNILIEMVNA</sequence>